<dbReference type="AlphaFoldDB" id="C8V610"/>
<reference evidence="2" key="1">
    <citation type="journal article" date="2005" name="Nature">
        <title>Sequencing of Aspergillus nidulans and comparative analysis with A. fumigatus and A. oryzae.</title>
        <authorList>
            <person name="Galagan J.E."/>
            <person name="Calvo S.E."/>
            <person name="Cuomo C."/>
            <person name="Ma L.J."/>
            <person name="Wortman J.R."/>
            <person name="Batzoglou S."/>
            <person name="Lee S.I."/>
            <person name="Basturkmen M."/>
            <person name="Spevak C.C."/>
            <person name="Clutterbuck J."/>
            <person name="Kapitonov V."/>
            <person name="Jurka J."/>
            <person name="Scazzocchio C."/>
            <person name="Farman M."/>
            <person name="Butler J."/>
            <person name="Purcell S."/>
            <person name="Harris S."/>
            <person name="Braus G.H."/>
            <person name="Draht O."/>
            <person name="Busch S."/>
            <person name="D'Enfert C."/>
            <person name="Bouchier C."/>
            <person name="Goldman G.H."/>
            <person name="Bell-Pedersen D."/>
            <person name="Griffiths-Jones S."/>
            <person name="Doonan J.H."/>
            <person name="Yu J."/>
            <person name="Vienken K."/>
            <person name="Pain A."/>
            <person name="Freitag M."/>
            <person name="Selker E.U."/>
            <person name="Archer D.B."/>
            <person name="Penalva M.A."/>
            <person name="Oakley B.R."/>
            <person name="Momany M."/>
            <person name="Tanaka T."/>
            <person name="Kumagai T."/>
            <person name="Asai K."/>
            <person name="Machida M."/>
            <person name="Nierman W.C."/>
            <person name="Denning D.W."/>
            <person name="Caddick M."/>
            <person name="Hynes M."/>
            <person name="Paoletti M."/>
            <person name="Fischer R."/>
            <person name="Miller B."/>
            <person name="Dyer P."/>
            <person name="Sachs M.S."/>
            <person name="Osmani S.A."/>
            <person name="Birren B.W."/>
        </authorList>
    </citation>
    <scope>NUCLEOTIDE SEQUENCE [LARGE SCALE GENOMIC DNA]</scope>
    <source>
        <strain evidence="2">FGSC A4 / ATCC 38163 / CBS 112.46 / NRRL 194 / M139</strain>
    </source>
</reference>
<dbReference type="GeneID" id="74897152"/>
<reference evidence="2" key="2">
    <citation type="journal article" date="2009" name="Fungal Genet. Biol.">
        <title>The 2008 update of the Aspergillus nidulans genome annotation: a community effort.</title>
        <authorList>
            <person name="Wortman J.R."/>
            <person name="Gilsenan J.M."/>
            <person name="Joardar V."/>
            <person name="Deegan J."/>
            <person name="Clutterbuck J."/>
            <person name="Andersen M.R."/>
            <person name="Archer D."/>
            <person name="Bencina M."/>
            <person name="Braus G."/>
            <person name="Coutinho P."/>
            <person name="von Dohren H."/>
            <person name="Doonan J."/>
            <person name="Driessen A.J."/>
            <person name="Durek P."/>
            <person name="Espeso E."/>
            <person name="Fekete E."/>
            <person name="Flipphi M."/>
            <person name="Estrada C.G."/>
            <person name="Geysens S."/>
            <person name="Goldman G."/>
            <person name="de Groot P.W."/>
            <person name="Hansen K."/>
            <person name="Harris S.D."/>
            <person name="Heinekamp T."/>
            <person name="Helmstaedt K."/>
            <person name="Henrissat B."/>
            <person name="Hofmann G."/>
            <person name="Homan T."/>
            <person name="Horio T."/>
            <person name="Horiuchi H."/>
            <person name="James S."/>
            <person name="Jones M."/>
            <person name="Karaffa L."/>
            <person name="Karanyi Z."/>
            <person name="Kato M."/>
            <person name="Keller N."/>
            <person name="Kelly D.E."/>
            <person name="Kiel J.A."/>
            <person name="Kim J.M."/>
            <person name="van der Klei I.J."/>
            <person name="Klis F.M."/>
            <person name="Kovalchuk A."/>
            <person name="Krasevec N."/>
            <person name="Kubicek C.P."/>
            <person name="Liu B."/>
            <person name="Maccabe A."/>
            <person name="Meyer V."/>
            <person name="Mirabito P."/>
            <person name="Miskei M."/>
            <person name="Mos M."/>
            <person name="Mullins J."/>
            <person name="Nelson D.R."/>
            <person name="Nielsen J."/>
            <person name="Oakley B.R."/>
            <person name="Osmani S.A."/>
            <person name="Pakula T."/>
            <person name="Paszewski A."/>
            <person name="Paulsen I."/>
            <person name="Pilsyk S."/>
            <person name="Pocsi I."/>
            <person name="Punt P.J."/>
            <person name="Ram A.F."/>
            <person name="Ren Q."/>
            <person name="Robellet X."/>
            <person name="Robson G."/>
            <person name="Seiboth B."/>
            <person name="van Solingen P."/>
            <person name="Specht T."/>
            <person name="Sun J."/>
            <person name="Taheri-Talesh N."/>
            <person name="Takeshita N."/>
            <person name="Ussery D."/>
            <person name="vanKuyk P.A."/>
            <person name="Visser H."/>
            <person name="van de Vondervoort P.J."/>
            <person name="de Vries R.P."/>
            <person name="Walton J."/>
            <person name="Xiang X."/>
            <person name="Xiong Y."/>
            <person name="Zeng A.P."/>
            <person name="Brandt B.W."/>
            <person name="Cornell M.J."/>
            <person name="van den Hondel C.A."/>
            <person name="Visser J."/>
            <person name="Oliver S.G."/>
            <person name="Turner G."/>
        </authorList>
    </citation>
    <scope>GENOME REANNOTATION</scope>
    <source>
        <strain evidence="2">FGSC A4 / ATCC 38163 / CBS 112.46 / NRRL 194 / M139</strain>
    </source>
</reference>
<dbReference type="HOGENOM" id="CLU_3242129_0_0_1"/>
<gene>
    <name evidence="1" type="ORF">ANIA_11587</name>
</gene>
<dbReference type="Proteomes" id="UP000000560">
    <property type="component" value="Chromosome II"/>
</dbReference>
<organism evidence="1 2">
    <name type="scientific">Emericella nidulans (strain FGSC A4 / ATCC 38163 / CBS 112.46 / NRRL 194 / M139)</name>
    <name type="common">Aspergillus nidulans</name>
    <dbReference type="NCBI Taxonomy" id="227321"/>
    <lineage>
        <taxon>Eukaryota</taxon>
        <taxon>Fungi</taxon>
        <taxon>Dikarya</taxon>
        <taxon>Ascomycota</taxon>
        <taxon>Pezizomycotina</taxon>
        <taxon>Eurotiomycetes</taxon>
        <taxon>Eurotiomycetidae</taxon>
        <taxon>Eurotiales</taxon>
        <taxon>Aspergillaceae</taxon>
        <taxon>Aspergillus</taxon>
        <taxon>Aspergillus subgen. Nidulantes</taxon>
    </lineage>
</organism>
<accession>C8V610</accession>
<proteinExistence type="predicted"/>
<dbReference type="InParanoid" id="C8V610"/>
<protein>
    <submittedName>
        <fullName evidence="1">Uncharacterized protein</fullName>
    </submittedName>
</protein>
<sequence>MVDGEQAGIPQMIGQNRKILLLNACHKSEIKYVHPQKAKALEF</sequence>
<dbReference type="EMBL" id="BN001302">
    <property type="protein sequence ID" value="CBF73769.1"/>
    <property type="molecule type" value="Genomic_DNA"/>
</dbReference>
<evidence type="ECO:0000313" key="2">
    <source>
        <dbReference type="Proteomes" id="UP000000560"/>
    </source>
</evidence>
<evidence type="ECO:0000313" key="1">
    <source>
        <dbReference type="EMBL" id="CBF73769.1"/>
    </source>
</evidence>
<dbReference type="KEGG" id="ani:ANIA_11587"/>
<name>C8V610_EMENI</name>
<dbReference type="RefSeq" id="XP_050467240.1">
    <property type="nucleotide sequence ID" value="XM_050611190.1"/>
</dbReference>
<keyword evidence="2" id="KW-1185">Reference proteome</keyword>